<name>N6T0X8_DENPD</name>
<proteinExistence type="predicted"/>
<evidence type="ECO:0000259" key="1">
    <source>
        <dbReference type="PROSITE" id="PS50878"/>
    </source>
</evidence>
<dbReference type="OMA" id="WSSHYEN"/>
<sequence>MESFGNLFAPEQHGFLPGVSTVSKLFVWTNFAGEAINNKLQLDVIITDCSNTFDMVDHGILLQRLNEIGFSDKALAFVRPYFHLTFQQVKVGGCLSKKFQATSGVPQGNNLRPLLFLIFINFLPDCLRYSSGLGFADGFKFFRVVRTLKDCLELQKHLNEVSNWFKGNGMFLNEEKCGVLSFTRKLSFIDGHYNVNKRTLVRKTTCRDLGVHLKASLRFGKHYTNITSKSYKILGFVIRNSKHVHIDTTIRFYNALVRPHLKYASVDMGSSS</sequence>
<reference evidence="2 4" key="1">
    <citation type="journal article" date="2013" name="Genome Biol.">
        <title>Draft genome of the mountain pine beetle, Dendroctonus ponderosae Hopkins, a major forest pest.</title>
        <authorList>
            <person name="Keeling C.I."/>
            <person name="Yuen M.M."/>
            <person name="Liao N.Y."/>
            <person name="Docking T.R."/>
            <person name="Chan S.K."/>
            <person name="Taylor G.A."/>
            <person name="Palmquist D.L."/>
            <person name="Jackman S.D."/>
            <person name="Nguyen A."/>
            <person name="Li M."/>
            <person name="Henderson H."/>
            <person name="Janes J.K."/>
            <person name="Zhao Y."/>
            <person name="Pandoh P."/>
            <person name="Moore R."/>
            <person name="Sperling F.A."/>
            <person name="Huber D.P."/>
            <person name="Birol I."/>
            <person name="Jones S.J."/>
            <person name="Bohlmann J."/>
        </authorList>
    </citation>
    <scope>NUCLEOTIDE SEQUENCE</scope>
</reference>
<feature type="non-terminal residue" evidence="2">
    <location>
        <position position="1"/>
    </location>
</feature>
<dbReference type="Proteomes" id="UP000030742">
    <property type="component" value="Unassembled WGS sequence"/>
</dbReference>
<evidence type="ECO:0000313" key="3">
    <source>
        <dbReference type="EMBL" id="ERL87287.1"/>
    </source>
</evidence>
<dbReference type="AlphaFoldDB" id="N6T0X8"/>
<protein>
    <recommendedName>
        <fullName evidence="1">Reverse transcriptase domain-containing protein</fullName>
    </recommendedName>
</protein>
<evidence type="ECO:0000313" key="2">
    <source>
        <dbReference type="EMBL" id="ENN73754.1"/>
    </source>
</evidence>
<dbReference type="EMBL" id="KB741135">
    <property type="protein sequence ID" value="ENN73754.1"/>
    <property type="molecule type" value="Genomic_DNA"/>
</dbReference>
<dbReference type="EMBL" id="KB631929">
    <property type="protein sequence ID" value="ERL87287.1"/>
    <property type="molecule type" value="Genomic_DNA"/>
</dbReference>
<dbReference type="PANTHER" id="PTHR33332">
    <property type="entry name" value="REVERSE TRANSCRIPTASE DOMAIN-CONTAINING PROTEIN"/>
    <property type="match status" value="1"/>
</dbReference>
<organism evidence="2">
    <name type="scientific">Dendroctonus ponderosae</name>
    <name type="common">Mountain pine beetle</name>
    <dbReference type="NCBI Taxonomy" id="77166"/>
    <lineage>
        <taxon>Eukaryota</taxon>
        <taxon>Metazoa</taxon>
        <taxon>Ecdysozoa</taxon>
        <taxon>Arthropoda</taxon>
        <taxon>Hexapoda</taxon>
        <taxon>Insecta</taxon>
        <taxon>Pterygota</taxon>
        <taxon>Neoptera</taxon>
        <taxon>Endopterygota</taxon>
        <taxon>Coleoptera</taxon>
        <taxon>Polyphaga</taxon>
        <taxon>Cucujiformia</taxon>
        <taxon>Curculionidae</taxon>
        <taxon>Scolytinae</taxon>
        <taxon>Dendroctonus</taxon>
    </lineage>
</organism>
<dbReference type="InterPro" id="IPR000477">
    <property type="entry name" value="RT_dom"/>
</dbReference>
<dbReference type="Pfam" id="PF00078">
    <property type="entry name" value="RVT_1"/>
    <property type="match status" value="1"/>
</dbReference>
<feature type="domain" description="Reverse transcriptase" evidence="1">
    <location>
        <begin position="1"/>
        <end position="213"/>
    </location>
</feature>
<gene>
    <name evidence="3" type="ORF">D910_04682</name>
    <name evidence="2" type="ORF">YQE_09650</name>
</gene>
<dbReference type="PROSITE" id="PS50878">
    <property type="entry name" value="RT_POL"/>
    <property type="match status" value="1"/>
</dbReference>
<dbReference type="HOGENOM" id="CLU_000680_13_3_1"/>
<accession>N6T0X8</accession>
<evidence type="ECO:0000313" key="4">
    <source>
        <dbReference type="Proteomes" id="UP000030742"/>
    </source>
</evidence>
<dbReference type="STRING" id="77166.N6T0X8"/>